<name>A0A017SI49_ASPRC</name>
<dbReference type="OrthoDB" id="4479198at2759"/>
<dbReference type="GO" id="GO:0003677">
    <property type="term" value="F:DNA binding"/>
    <property type="evidence" value="ECO:0007669"/>
    <property type="project" value="UniProtKB-KW"/>
</dbReference>
<gene>
    <name evidence="3" type="ORF">EURHEDRAFT_357696</name>
</gene>
<dbReference type="InterPro" id="IPR004875">
    <property type="entry name" value="DDE_SF_endonuclease_dom"/>
</dbReference>
<dbReference type="Pfam" id="PF03184">
    <property type="entry name" value="DDE_1"/>
    <property type="match status" value="2"/>
</dbReference>
<proteinExistence type="predicted"/>
<dbReference type="GO" id="GO:0005634">
    <property type="term" value="C:nucleus"/>
    <property type="evidence" value="ECO:0007669"/>
    <property type="project" value="TreeGrafter"/>
</dbReference>
<dbReference type="PANTHER" id="PTHR19303:SF73">
    <property type="entry name" value="PROTEIN PDC2"/>
    <property type="match status" value="1"/>
</dbReference>
<protein>
    <submittedName>
        <fullName evidence="3">DDE-domain-containing protein</fullName>
    </submittedName>
</protein>
<dbReference type="PROSITE" id="PS51253">
    <property type="entry name" value="HTH_CENPB"/>
    <property type="match status" value="1"/>
</dbReference>
<organism evidence="3 4">
    <name type="scientific">Aspergillus ruber (strain CBS 135680)</name>
    <dbReference type="NCBI Taxonomy" id="1388766"/>
    <lineage>
        <taxon>Eukaryota</taxon>
        <taxon>Fungi</taxon>
        <taxon>Dikarya</taxon>
        <taxon>Ascomycota</taxon>
        <taxon>Pezizomycotina</taxon>
        <taxon>Eurotiomycetes</taxon>
        <taxon>Eurotiomycetidae</taxon>
        <taxon>Eurotiales</taxon>
        <taxon>Aspergillaceae</taxon>
        <taxon>Aspergillus</taxon>
        <taxon>Aspergillus subgen. Aspergillus</taxon>
    </lineage>
</organism>
<keyword evidence="4" id="KW-1185">Reference proteome</keyword>
<evidence type="ECO:0000256" key="1">
    <source>
        <dbReference type="ARBA" id="ARBA00023125"/>
    </source>
</evidence>
<keyword evidence="1" id="KW-0238">DNA-binding</keyword>
<evidence type="ECO:0000259" key="2">
    <source>
        <dbReference type="PROSITE" id="PS51253"/>
    </source>
</evidence>
<dbReference type="GeneID" id="63693597"/>
<dbReference type="AlphaFoldDB" id="A0A017SI49"/>
<dbReference type="EMBL" id="KK088418">
    <property type="protein sequence ID" value="EYE96632.1"/>
    <property type="molecule type" value="Genomic_DNA"/>
</dbReference>
<dbReference type="HOGENOM" id="CLU_018294_0_3_1"/>
<dbReference type="PANTHER" id="PTHR19303">
    <property type="entry name" value="TRANSPOSON"/>
    <property type="match status" value="1"/>
</dbReference>
<dbReference type="InterPro" id="IPR050863">
    <property type="entry name" value="CenT-Element_Derived"/>
</dbReference>
<evidence type="ECO:0000313" key="3">
    <source>
        <dbReference type="EMBL" id="EYE96632.1"/>
    </source>
</evidence>
<feature type="domain" description="HTH CENPB-type" evidence="2">
    <location>
        <begin position="1"/>
        <end position="24"/>
    </location>
</feature>
<reference evidence="4" key="1">
    <citation type="journal article" date="2014" name="Nat. Commun.">
        <title>Genomic adaptations of the halophilic Dead Sea filamentous fungus Eurotium rubrum.</title>
        <authorList>
            <person name="Kis-Papo T."/>
            <person name="Weig A.R."/>
            <person name="Riley R."/>
            <person name="Persoh D."/>
            <person name="Salamov A."/>
            <person name="Sun H."/>
            <person name="Lipzen A."/>
            <person name="Wasser S.P."/>
            <person name="Rambold G."/>
            <person name="Grigoriev I.V."/>
            <person name="Nevo E."/>
        </authorList>
    </citation>
    <scope>NUCLEOTIDE SEQUENCE [LARGE SCALE GENOMIC DNA]</scope>
    <source>
        <strain evidence="4">CBS 135680</strain>
    </source>
</reference>
<dbReference type="InterPro" id="IPR006600">
    <property type="entry name" value="HTH_CenpB_DNA-bd_dom"/>
</dbReference>
<accession>A0A017SI49</accession>
<evidence type="ECO:0000313" key="4">
    <source>
        <dbReference type="Proteomes" id="UP000019804"/>
    </source>
</evidence>
<dbReference type="Proteomes" id="UP000019804">
    <property type="component" value="Unassembled WGS sequence"/>
</dbReference>
<sequence>MEKPTFSNGWLHRFQARRTIKWREQHGEAGGVPEQAEQKMVMIRQALGAYSLKDQFNCDETALLWKQTPVRSLSTRQLPGRRKEKARISALFCCNADVTEKLEPWFIGTARNPHAFRAAGINIRNFNLIWRSNQKAWMTSQKFIEFLRWFDAAAADILASQQPLQNTLIIWLPANSTSRYQPLDQGIIHCWKAYWKRYWVKYILCEFETNRNPVLTMNVLKAIRWGLQGWEYGVSGRAIQNCFQKALDPQIQYQEPVDPAVMDDIQASFSQLRLSTPIQDLMDIKAFLNPAEEAVQDSPDDIESRVLAQYMPEIEEDPEELEILPKVSAEEAIAAIQRLRMYEEQQVEGSPAFIREVERHERIIWRRKLNLQSQRDIRSYFSY</sequence>
<dbReference type="RefSeq" id="XP_040640320.1">
    <property type="nucleotide sequence ID" value="XM_040778473.1"/>
</dbReference>